<reference evidence="9 10" key="1">
    <citation type="journal article" date="2016" name="Nat. Commun.">
        <title>Thousands of microbial genomes shed light on interconnected biogeochemical processes in an aquifer system.</title>
        <authorList>
            <person name="Anantharaman K."/>
            <person name="Brown C.T."/>
            <person name="Hug L.A."/>
            <person name="Sharon I."/>
            <person name="Castelle C.J."/>
            <person name="Probst A.J."/>
            <person name="Thomas B.C."/>
            <person name="Singh A."/>
            <person name="Wilkins M.J."/>
            <person name="Karaoz U."/>
            <person name="Brodie E.L."/>
            <person name="Williams K.H."/>
            <person name="Hubbard S.S."/>
            <person name="Banfield J.F."/>
        </authorList>
    </citation>
    <scope>NUCLEOTIDE SEQUENCE [LARGE SCALE GENOMIC DNA]</scope>
</reference>
<accession>A0A1G1X080</accession>
<dbReference type="InterPro" id="IPR018584">
    <property type="entry name" value="GT87"/>
</dbReference>
<protein>
    <submittedName>
        <fullName evidence="9">Uncharacterized protein</fullName>
    </submittedName>
</protein>
<evidence type="ECO:0000256" key="2">
    <source>
        <dbReference type="ARBA" id="ARBA00022475"/>
    </source>
</evidence>
<dbReference type="GO" id="GO:0016758">
    <property type="term" value="F:hexosyltransferase activity"/>
    <property type="evidence" value="ECO:0007669"/>
    <property type="project" value="InterPro"/>
</dbReference>
<feature type="transmembrane region" description="Helical" evidence="8">
    <location>
        <begin position="260"/>
        <end position="281"/>
    </location>
</feature>
<feature type="transmembrane region" description="Helical" evidence="8">
    <location>
        <begin position="293"/>
        <end position="310"/>
    </location>
</feature>
<dbReference type="Pfam" id="PF09594">
    <property type="entry name" value="GT87"/>
    <property type="match status" value="1"/>
</dbReference>
<evidence type="ECO:0000313" key="9">
    <source>
        <dbReference type="EMBL" id="OGY33418.1"/>
    </source>
</evidence>
<name>A0A1G1X080_9BACT</name>
<keyword evidence="6 8" id="KW-0472">Membrane</keyword>
<gene>
    <name evidence="9" type="ORF">A3D99_04725</name>
</gene>
<keyword evidence="5 8" id="KW-1133">Transmembrane helix</keyword>
<feature type="transmembrane region" description="Helical" evidence="8">
    <location>
        <begin position="7"/>
        <end position="24"/>
    </location>
</feature>
<evidence type="ECO:0000256" key="3">
    <source>
        <dbReference type="ARBA" id="ARBA00022679"/>
    </source>
</evidence>
<proteinExistence type="inferred from homology"/>
<organism evidence="9 10">
    <name type="scientific">Candidatus Andersenbacteria bacterium RIFCSPHIGHO2_12_FULL_45_11</name>
    <dbReference type="NCBI Taxonomy" id="1797281"/>
    <lineage>
        <taxon>Bacteria</taxon>
        <taxon>Candidatus Anderseniibacteriota</taxon>
    </lineage>
</organism>
<dbReference type="EMBL" id="MHHR01000030">
    <property type="protein sequence ID" value="OGY33418.1"/>
    <property type="molecule type" value="Genomic_DNA"/>
</dbReference>
<evidence type="ECO:0000256" key="4">
    <source>
        <dbReference type="ARBA" id="ARBA00022692"/>
    </source>
</evidence>
<feature type="transmembrane region" description="Helical" evidence="8">
    <location>
        <begin position="533"/>
        <end position="551"/>
    </location>
</feature>
<evidence type="ECO:0000256" key="1">
    <source>
        <dbReference type="ARBA" id="ARBA00004651"/>
    </source>
</evidence>
<keyword evidence="3" id="KW-0808">Transferase</keyword>
<keyword evidence="4 8" id="KW-0812">Transmembrane</keyword>
<comment type="caution">
    <text evidence="9">The sequence shown here is derived from an EMBL/GenBank/DDBJ whole genome shotgun (WGS) entry which is preliminary data.</text>
</comment>
<feature type="transmembrane region" description="Helical" evidence="8">
    <location>
        <begin position="371"/>
        <end position="393"/>
    </location>
</feature>
<dbReference type="Proteomes" id="UP000177528">
    <property type="component" value="Unassembled WGS sequence"/>
</dbReference>
<feature type="transmembrane region" description="Helical" evidence="8">
    <location>
        <begin position="342"/>
        <end position="359"/>
    </location>
</feature>
<feature type="transmembrane region" description="Helical" evidence="8">
    <location>
        <begin position="149"/>
        <end position="173"/>
    </location>
</feature>
<feature type="transmembrane region" description="Helical" evidence="8">
    <location>
        <begin position="509"/>
        <end position="528"/>
    </location>
</feature>
<comment type="similarity">
    <text evidence="7">Belongs to the glycosyltransferase 87 family.</text>
</comment>
<evidence type="ECO:0000256" key="7">
    <source>
        <dbReference type="ARBA" id="ARBA00024033"/>
    </source>
</evidence>
<evidence type="ECO:0000313" key="10">
    <source>
        <dbReference type="Proteomes" id="UP000177528"/>
    </source>
</evidence>
<feature type="non-terminal residue" evidence="9">
    <location>
        <position position="593"/>
    </location>
</feature>
<feature type="transmembrane region" description="Helical" evidence="8">
    <location>
        <begin position="185"/>
        <end position="204"/>
    </location>
</feature>
<feature type="transmembrane region" description="Helical" evidence="8">
    <location>
        <begin position="82"/>
        <end position="101"/>
    </location>
</feature>
<evidence type="ECO:0000256" key="6">
    <source>
        <dbReference type="ARBA" id="ARBA00023136"/>
    </source>
</evidence>
<feature type="transmembrane region" description="Helical" evidence="8">
    <location>
        <begin position="429"/>
        <end position="451"/>
    </location>
</feature>
<evidence type="ECO:0000256" key="5">
    <source>
        <dbReference type="ARBA" id="ARBA00022989"/>
    </source>
</evidence>
<keyword evidence="2" id="KW-1003">Cell membrane</keyword>
<feature type="transmembrane region" description="Helical" evidence="8">
    <location>
        <begin position="316"/>
        <end position="335"/>
    </location>
</feature>
<dbReference type="AlphaFoldDB" id="A0A1G1X080"/>
<evidence type="ECO:0000256" key="8">
    <source>
        <dbReference type="SAM" id="Phobius"/>
    </source>
</evidence>
<feature type="transmembrane region" description="Helical" evidence="8">
    <location>
        <begin position="108"/>
        <end position="129"/>
    </location>
</feature>
<sequence>MKHQSLVWAGIGIALLGILAAWYYPRVDQFSDIFFYEKISSDVASVRGGSAPGEASAWYPPFAAAVFYGIGRIPSLSFVQSWLVFVVCATAAATAYIYFVLREKRAYLLLLAIMLCFFLLGNNVTFARYDVAIGLCIVLGYLAYRAKHYASSIVFIILAGGLKAVPFILLPALLLSVPRIARRSVIVGLLIGFAVIAGLPALLLGPRTSWEVTKTFVSFQGERGFQIESTLSGADMLIRNVFNQKAYAAFHHFATHNMDLGAGALKLVTIILVAGLVLIYWRIAKRAVHGDMDIALVFAACISWTLFIAPVFSPQFLLWLIPLMLVWIGIHVNKLNIPSQTLLFAFLPVFICIATQWIYPWHYREFFEQTYMFNIVVLCARNIAVGILAWFCLQRLGIPIRIPFAPLRAKIATFFTQETAPLTQVQKKIASYIMVAIAIGSIGYVCSFKILDRDFWWHIKAGEVMWNTGELVKIEPFAYTREGKPYLATQSWLAEVALYGIHNVGGTNGIILFRTIAMLVVFGLLLAINKKHIWLTSLLVLFAANAAQPAFIERPQLFTFALFALFVFLALRVLEKGLSNKLALALIILEILW</sequence>
<feature type="transmembrane region" description="Helical" evidence="8">
    <location>
        <begin position="557"/>
        <end position="574"/>
    </location>
</feature>
<dbReference type="GO" id="GO:0005886">
    <property type="term" value="C:plasma membrane"/>
    <property type="evidence" value="ECO:0007669"/>
    <property type="project" value="UniProtKB-SubCell"/>
</dbReference>
<comment type="subcellular location">
    <subcellularLocation>
        <location evidence="1">Cell membrane</location>
        <topology evidence="1">Multi-pass membrane protein</topology>
    </subcellularLocation>
</comment>